<dbReference type="STRING" id="1616788.AR543_16415"/>
<dbReference type="InterPro" id="IPR009845">
    <property type="entry name" value="DUF1405"/>
</dbReference>
<evidence type="ECO:0008006" key="4">
    <source>
        <dbReference type="Google" id="ProtNLM"/>
    </source>
</evidence>
<dbReference type="Pfam" id="PF07187">
    <property type="entry name" value="DUF1405"/>
    <property type="match status" value="1"/>
</dbReference>
<evidence type="ECO:0000256" key="1">
    <source>
        <dbReference type="SAM" id="Phobius"/>
    </source>
</evidence>
<evidence type="ECO:0000313" key="2">
    <source>
        <dbReference type="EMBL" id="ANF97434.1"/>
    </source>
</evidence>
<keyword evidence="1" id="KW-0472">Membrane</keyword>
<feature type="transmembrane region" description="Helical" evidence="1">
    <location>
        <begin position="87"/>
        <end position="109"/>
    </location>
</feature>
<keyword evidence="1" id="KW-1133">Transmembrane helix</keyword>
<feature type="transmembrane region" description="Helical" evidence="1">
    <location>
        <begin position="16"/>
        <end position="36"/>
    </location>
</feature>
<proteinExistence type="predicted"/>
<reference evidence="2 3" key="2">
    <citation type="journal article" date="2016" name="Int. J. Syst. Evol. Microbiol.">
        <title>Paenibacillus bovis sp. nov., isolated from raw yak (Bos grunniens) milk.</title>
        <authorList>
            <person name="Gao C."/>
            <person name="Han J."/>
            <person name="Liu Z."/>
            <person name="Xu X."/>
            <person name="Hang F."/>
            <person name="Wu Z."/>
        </authorList>
    </citation>
    <scope>NUCLEOTIDE SEQUENCE [LARGE SCALE GENOMIC DNA]</scope>
    <source>
        <strain evidence="2 3">BD3526</strain>
    </source>
</reference>
<reference evidence="3" key="1">
    <citation type="submission" date="2015-10" db="EMBL/GenBank/DDBJ databases">
        <title>Genome of Paenibacillus bovis sp. nov.</title>
        <authorList>
            <person name="Wu Z."/>
            <person name="Gao C."/>
            <person name="Liu Z."/>
            <person name="Zheng H."/>
        </authorList>
    </citation>
    <scope>NUCLEOTIDE SEQUENCE [LARGE SCALE GENOMIC DNA]</scope>
    <source>
        <strain evidence="3">BD3526</strain>
    </source>
</reference>
<evidence type="ECO:0000313" key="3">
    <source>
        <dbReference type="Proteomes" id="UP000078148"/>
    </source>
</evidence>
<dbReference type="Proteomes" id="UP000078148">
    <property type="component" value="Chromosome"/>
</dbReference>
<gene>
    <name evidence="2" type="ORF">AR543_16415</name>
</gene>
<feature type="transmembrane region" description="Helical" evidence="1">
    <location>
        <begin position="48"/>
        <end position="75"/>
    </location>
</feature>
<dbReference type="OrthoDB" id="152213at2"/>
<protein>
    <recommendedName>
        <fullName evidence="4">DUF1405 domain-containing protein</fullName>
    </recommendedName>
</protein>
<dbReference type="PANTHER" id="PTHR40042">
    <property type="entry name" value="HYPOTHETICAL MEMBRANE SPANNING PROTEIN"/>
    <property type="match status" value="1"/>
</dbReference>
<keyword evidence="3" id="KW-1185">Reference proteome</keyword>
<organism evidence="2 3">
    <name type="scientific">Paenibacillus bovis</name>
    <dbReference type="NCBI Taxonomy" id="1616788"/>
    <lineage>
        <taxon>Bacteria</taxon>
        <taxon>Bacillati</taxon>
        <taxon>Bacillota</taxon>
        <taxon>Bacilli</taxon>
        <taxon>Bacillales</taxon>
        <taxon>Paenibacillaceae</taxon>
        <taxon>Paenibacillus</taxon>
    </lineage>
</organism>
<keyword evidence="1" id="KW-0812">Transmembrane</keyword>
<dbReference type="KEGG" id="pbv:AR543_16415"/>
<dbReference type="AlphaFoldDB" id="A0A172ZIG8"/>
<name>A0A172ZIG8_9BACL</name>
<accession>A0A172ZIG8</accession>
<sequence length="212" mass="24810">MPISYLWSRMFLTNRGFLWLLLICNILGTIYGYIWYGLQMEYTLERWPAWMVIFVPDSPTASLFFSIALLFLMFPPRSGWLQLIRKLMEALAVVTSVKYGVWAVTMIFWGQALGDTLVWEDWMLTVSHLAMAVESLLFVRFFIFGWKSLVAALVWTLLNDYMDYSQGIYPWLTEQLVKRLDQVRNFTVCLTIASAFVGGLALWQARYARHNR</sequence>
<feature type="transmembrane region" description="Helical" evidence="1">
    <location>
        <begin position="186"/>
        <end position="205"/>
    </location>
</feature>
<dbReference type="PANTHER" id="PTHR40042:SF1">
    <property type="entry name" value="DUF1405 DOMAIN-CONTAINING PROTEIN"/>
    <property type="match status" value="1"/>
</dbReference>
<dbReference type="RefSeq" id="WP_060535544.1">
    <property type="nucleotide sequence ID" value="NZ_CP013023.1"/>
</dbReference>
<dbReference type="EMBL" id="CP013023">
    <property type="protein sequence ID" value="ANF97434.1"/>
    <property type="molecule type" value="Genomic_DNA"/>
</dbReference>
<feature type="transmembrane region" description="Helical" evidence="1">
    <location>
        <begin position="129"/>
        <end position="158"/>
    </location>
</feature>